<dbReference type="RefSeq" id="WP_345647933.1">
    <property type="nucleotide sequence ID" value="NZ_BAABLY010000055.1"/>
</dbReference>
<name>A0ABV1JNA0_9PSEU</name>
<keyword evidence="4" id="KW-1185">Reference proteome</keyword>
<dbReference type="InterPro" id="IPR029062">
    <property type="entry name" value="Class_I_gatase-like"/>
</dbReference>
<reference evidence="3 4" key="1">
    <citation type="submission" date="2024-03" db="EMBL/GenBank/DDBJ databases">
        <title>Draft genome sequence of Pseudonocardia tropica JCM 19149.</title>
        <authorList>
            <person name="Butdee W."/>
            <person name="Duangmal K."/>
        </authorList>
    </citation>
    <scope>NUCLEOTIDE SEQUENCE [LARGE SCALE GENOMIC DNA]</scope>
    <source>
        <strain evidence="3 4">JCM 19149</strain>
    </source>
</reference>
<evidence type="ECO:0000256" key="1">
    <source>
        <dbReference type="SAM" id="SignalP"/>
    </source>
</evidence>
<proteinExistence type="predicted"/>
<sequence length="242" mass="24633">MDRRTFLTVGALTVAAGLAGRGVASAAGDAPLALIHRGPSVTAPGSPETLQRLLAAAPLGFRTEFVGSGEDADLSPEALSRAALYVQPGGGTVDEAWPVLEGHAGVVADFVRGGGTYLGFCLGAYLAGRRSGFGLFDGTVRPADGAGAEGETVTVDWRGAARRLYFQDGAAFDLPPGSTAEVLATYADGSVAALAQTVGRGRIGLVGAHPEADETWFSGPGYADNTDLTRDLVTTAHRSTAT</sequence>
<feature type="domain" description="Biotin-protein ligase N-terminal" evidence="2">
    <location>
        <begin position="80"/>
        <end position="134"/>
    </location>
</feature>
<keyword evidence="1" id="KW-0732">Signal</keyword>
<feature type="signal peptide" evidence="1">
    <location>
        <begin position="1"/>
        <end position="26"/>
    </location>
</feature>
<protein>
    <submittedName>
        <fullName evidence="3">BPL-N domain-containing protein</fullName>
    </submittedName>
</protein>
<accession>A0ABV1JNA0</accession>
<comment type="caution">
    <text evidence="3">The sequence shown here is derived from an EMBL/GenBank/DDBJ whole genome shotgun (WGS) entry which is preliminary data.</text>
</comment>
<evidence type="ECO:0000259" key="2">
    <source>
        <dbReference type="Pfam" id="PF09825"/>
    </source>
</evidence>
<evidence type="ECO:0000313" key="3">
    <source>
        <dbReference type="EMBL" id="MEQ3537415.1"/>
    </source>
</evidence>
<dbReference type="InterPro" id="IPR019197">
    <property type="entry name" value="Biotin-prot_ligase_N"/>
</dbReference>
<organism evidence="3 4">
    <name type="scientific">Pseudonocardia tropica</name>
    <dbReference type="NCBI Taxonomy" id="681289"/>
    <lineage>
        <taxon>Bacteria</taxon>
        <taxon>Bacillati</taxon>
        <taxon>Actinomycetota</taxon>
        <taxon>Actinomycetes</taxon>
        <taxon>Pseudonocardiales</taxon>
        <taxon>Pseudonocardiaceae</taxon>
        <taxon>Pseudonocardia</taxon>
    </lineage>
</organism>
<feature type="chain" id="PRO_5045964065" evidence="1">
    <location>
        <begin position="27"/>
        <end position="242"/>
    </location>
</feature>
<dbReference type="SUPFAM" id="SSF52317">
    <property type="entry name" value="Class I glutamine amidotransferase-like"/>
    <property type="match status" value="1"/>
</dbReference>
<dbReference type="EMBL" id="JBEDNP010000001">
    <property type="protein sequence ID" value="MEQ3537415.1"/>
    <property type="molecule type" value="Genomic_DNA"/>
</dbReference>
<dbReference type="Proteomes" id="UP001464923">
    <property type="component" value="Unassembled WGS sequence"/>
</dbReference>
<dbReference type="Gene3D" id="3.40.50.880">
    <property type="match status" value="1"/>
</dbReference>
<gene>
    <name evidence="3" type="ORF">WHI96_01155</name>
</gene>
<evidence type="ECO:0000313" key="4">
    <source>
        <dbReference type="Proteomes" id="UP001464923"/>
    </source>
</evidence>
<dbReference type="Pfam" id="PF09825">
    <property type="entry name" value="BPL_N"/>
    <property type="match status" value="1"/>
</dbReference>